<proteinExistence type="predicted"/>
<feature type="domain" description="Disease resistance R13L4/SHOC-2-like LRR" evidence="3">
    <location>
        <begin position="366"/>
        <end position="467"/>
    </location>
</feature>
<protein>
    <recommendedName>
        <fullName evidence="3">Disease resistance R13L4/SHOC-2-like LRR domain-containing protein</fullName>
    </recommendedName>
</protein>
<sequence length="716" mass="82060">MYLKPNKIYEDFRKRNLGLSKTIDLLITLIENIDDDTTRKECIDILNKIDFKHKKVFKILENLLISDTNENVRYSAAKVIKTKFLNKAVIPFLWALQHESSYDCLITIVKSLEEIIDERVVTLLIEEVEKINIDKFKTSLNELFNRTTINKYSHKDFAEILINNITLKFLIKKFKKINFKVKNGLISELDLSNVDNQVIYWRDRNSLENHSDLIGIQNLKNLERIKFFPLKWVVNNDLTYKSSIALIQALEGLNTRPAKETLITQLLLIEEPKFRKSVTNLIYHSPLEKFSVSQLSDILKNFLTISFLRKNHPHLNFEVESGNIIEIKLEEDPLITLPEYINQFSSLKSLILKNCSLYSLPDSIGSFKHLEILGLEGNNLKVLTESLSDLRSLEYLNLKNNELKKIPYSLGRLSNLTYLNLESNKLTEIPKSIGYISSLKYFNISRNSLKKIPASLGSLKSLQELNLRLNNLNLIPESLGLLDSLEILDLDNNNLKNLPNSITSISTLKKLSIEDNQLVQLPEQLDLFHSLEILKLSWNQLEFLPISIGGVKSLKTFRVIDNNLETLPQSLCFLSSLQELNISQNKLREIPEQFGDLKSLKILNLSDNQLKELPDSICSLKLLEKLNLSGNNIETLPKSTGSMQSLIEISLNGNLLKELPSSIGNLSFLKKLKLINNKLTQLPKSIKNISSLEEISLSWKDIENSEEFSSLIKKTI</sequence>
<accession>A0A0F9QKQ3</accession>
<dbReference type="Pfam" id="PF23598">
    <property type="entry name" value="LRR_14"/>
    <property type="match status" value="2"/>
</dbReference>
<dbReference type="Gene3D" id="1.25.10.10">
    <property type="entry name" value="Leucine-rich Repeat Variant"/>
    <property type="match status" value="1"/>
</dbReference>
<evidence type="ECO:0000259" key="3">
    <source>
        <dbReference type="Pfam" id="PF23598"/>
    </source>
</evidence>
<organism evidence="4">
    <name type="scientific">marine sediment metagenome</name>
    <dbReference type="NCBI Taxonomy" id="412755"/>
    <lineage>
        <taxon>unclassified sequences</taxon>
        <taxon>metagenomes</taxon>
        <taxon>ecological metagenomes</taxon>
    </lineage>
</organism>
<dbReference type="InterPro" id="IPR011989">
    <property type="entry name" value="ARM-like"/>
</dbReference>
<dbReference type="AlphaFoldDB" id="A0A0F9QKQ3"/>
<dbReference type="InterPro" id="IPR001611">
    <property type="entry name" value="Leu-rich_rpt"/>
</dbReference>
<dbReference type="Pfam" id="PF00560">
    <property type="entry name" value="LRR_1"/>
    <property type="match status" value="1"/>
</dbReference>
<dbReference type="InterPro" id="IPR055414">
    <property type="entry name" value="LRR_R13L4/SHOC2-like"/>
</dbReference>
<dbReference type="InterPro" id="IPR016024">
    <property type="entry name" value="ARM-type_fold"/>
</dbReference>
<dbReference type="PROSITE" id="PS51450">
    <property type="entry name" value="LRR"/>
    <property type="match status" value="7"/>
</dbReference>
<evidence type="ECO:0000256" key="1">
    <source>
        <dbReference type="ARBA" id="ARBA00022614"/>
    </source>
</evidence>
<keyword evidence="2" id="KW-0677">Repeat</keyword>
<dbReference type="PANTHER" id="PTHR48051">
    <property type="match status" value="1"/>
</dbReference>
<evidence type="ECO:0000313" key="4">
    <source>
        <dbReference type="EMBL" id="KKN43029.1"/>
    </source>
</evidence>
<dbReference type="SMART" id="SM00364">
    <property type="entry name" value="LRR_BAC"/>
    <property type="match status" value="15"/>
</dbReference>
<dbReference type="EMBL" id="LAZR01001540">
    <property type="protein sequence ID" value="KKN43029.1"/>
    <property type="molecule type" value="Genomic_DNA"/>
</dbReference>
<evidence type="ECO:0000256" key="2">
    <source>
        <dbReference type="ARBA" id="ARBA00022737"/>
    </source>
</evidence>
<feature type="domain" description="Disease resistance R13L4/SHOC-2-like LRR" evidence="3">
    <location>
        <begin position="572"/>
        <end position="651"/>
    </location>
</feature>
<keyword evidence="1" id="KW-0433">Leucine-rich repeat</keyword>
<dbReference type="PANTHER" id="PTHR48051:SF1">
    <property type="entry name" value="RAS SUPPRESSOR PROTEIN 1"/>
    <property type="match status" value="1"/>
</dbReference>
<dbReference type="PRINTS" id="PR00019">
    <property type="entry name" value="LEURICHRPT"/>
</dbReference>
<gene>
    <name evidence="4" type="ORF">LCGC14_0707290</name>
</gene>
<dbReference type="InterPro" id="IPR050216">
    <property type="entry name" value="LRR_domain-containing"/>
</dbReference>
<dbReference type="SMART" id="SM00369">
    <property type="entry name" value="LRR_TYP"/>
    <property type="match status" value="11"/>
</dbReference>
<dbReference type="InterPro" id="IPR003591">
    <property type="entry name" value="Leu-rich_rpt_typical-subtyp"/>
</dbReference>
<comment type="caution">
    <text evidence="4">The sequence shown here is derived from an EMBL/GenBank/DDBJ whole genome shotgun (WGS) entry which is preliminary data.</text>
</comment>
<dbReference type="SUPFAM" id="SSF52058">
    <property type="entry name" value="L domain-like"/>
    <property type="match status" value="2"/>
</dbReference>
<dbReference type="SUPFAM" id="SSF48371">
    <property type="entry name" value="ARM repeat"/>
    <property type="match status" value="1"/>
</dbReference>
<dbReference type="GO" id="GO:0005737">
    <property type="term" value="C:cytoplasm"/>
    <property type="evidence" value="ECO:0007669"/>
    <property type="project" value="TreeGrafter"/>
</dbReference>
<dbReference type="InterPro" id="IPR032675">
    <property type="entry name" value="LRR_dom_sf"/>
</dbReference>
<dbReference type="Gene3D" id="3.80.10.10">
    <property type="entry name" value="Ribonuclease Inhibitor"/>
    <property type="match status" value="2"/>
</dbReference>
<reference evidence="4" key="1">
    <citation type="journal article" date="2015" name="Nature">
        <title>Complex archaea that bridge the gap between prokaryotes and eukaryotes.</title>
        <authorList>
            <person name="Spang A."/>
            <person name="Saw J.H."/>
            <person name="Jorgensen S.L."/>
            <person name="Zaremba-Niedzwiedzka K."/>
            <person name="Martijn J."/>
            <person name="Lind A.E."/>
            <person name="van Eijk R."/>
            <person name="Schleper C."/>
            <person name="Guy L."/>
            <person name="Ettema T.J."/>
        </authorList>
    </citation>
    <scope>NUCLEOTIDE SEQUENCE</scope>
</reference>
<name>A0A0F9QKQ3_9ZZZZ</name>